<dbReference type="VEuPathDB" id="FungiDB:BCV72DRAFT_242155"/>
<organism evidence="2 3">
    <name type="scientific">Rhizopus microsporus</name>
    <dbReference type="NCBI Taxonomy" id="58291"/>
    <lineage>
        <taxon>Eukaryota</taxon>
        <taxon>Fungi</taxon>
        <taxon>Fungi incertae sedis</taxon>
        <taxon>Mucoromycota</taxon>
        <taxon>Mucoromycotina</taxon>
        <taxon>Mucoromycetes</taxon>
        <taxon>Mucorales</taxon>
        <taxon>Mucorineae</taxon>
        <taxon>Rhizopodaceae</taxon>
        <taxon>Rhizopus</taxon>
    </lineage>
</organism>
<evidence type="ECO:0000313" key="3">
    <source>
        <dbReference type="Proteomes" id="UP000242381"/>
    </source>
</evidence>
<gene>
    <name evidence="2" type="ORF">BCV71DRAFT_290245</name>
</gene>
<dbReference type="AlphaFoldDB" id="A0A1X0S572"/>
<dbReference type="EMBL" id="KV921312">
    <property type="protein sequence ID" value="ORE19339.1"/>
    <property type="molecule type" value="Genomic_DNA"/>
</dbReference>
<name>A0A1X0S572_RHIZD</name>
<evidence type="ECO:0000256" key="1">
    <source>
        <dbReference type="SAM" id="MobiDB-lite"/>
    </source>
</evidence>
<proteinExistence type="predicted"/>
<accession>A0A1X0S572</accession>
<protein>
    <submittedName>
        <fullName evidence="2">Uncharacterized protein</fullName>
    </submittedName>
</protein>
<evidence type="ECO:0000313" key="2">
    <source>
        <dbReference type="EMBL" id="ORE19339.1"/>
    </source>
</evidence>
<feature type="compositionally biased region" description="Acidic residues" evidence="1">
    <location>
        <begin position="192"/>
        <end position="202"/>
    </location>
</feature>
<reference evidence="2 3" key="1">
    <citation type="journal article" date="2016" name="Proc. Natl. Acad. Sci. U.S.A.">
        <title>Lipid metabolic changes in an early divergent fungus govern the establishment of a mutualistic symbiosis with endobacteria.</title>
        <authorList>
            <person name="Lastovetsky O.A."/>
            <person name="Gaspar M.L."/>
            <person name="Mondo S.J."/>
            <person name="LaButti K.M."/>
            <person name="Sandor L."/>
            <person name="Grigoriev I.V."/>
            <person name="Henry S.A."/>
            <person name="Pawlowska T.E."/>
        </authorList>
    </citation>
    <scope>NUCLEOTIDE SEQUENCE [LARGE SCALE GENOMIC DNA]</scope>
    <source>
        <strain evidence="2 3">ATCC 11559</strain>
    </source>
</reference>
<feature type="region of interest" description="Disordered" evidence="1">
    <location>
        <begin position="329"/>
        <end position="359"/>
    </location>
</feature>
<feature type="region of interest" description="Disordered" evidence="1">
    <location>
        <begin position="187"/>
        <end position="211"/>
    </location>
</feature>
<dbReference type="Proteomes" id="UP000242381">
    <property type="component" value="Unassembled WGS sequence"/>
</dbReference>
<feature type="compositionally biased region" description="Basic residues" evidence="1">
    <location>
        <begin position="342"/>
        <end position="359"/>
    </location>
</feature>
<sequence>MMEEWMTVETEYKKLQSDWTSLNTVSLNSPNLLFVLFSNYLSQIWTDAQSMLQCAQFWQSIIVQGHDLTHLVQTMNSLGLHLMKQSLQTRQEMLNIVSRDDNDTFYSTISPSLYQVMPVESMVFTPTKVKLMRSPSAPTPSSSITRRRLLSCCYSKAMPSIADSKWNRCQEHGLLKRSLSFEYYQTAVNGDSSEEEEEEEEDNILHQHDELPTKEEYESDTYLEENRSMLYQPSDLNGDLSACNLSNTATLSSFSTHKVNPVPHSSSQLFENTHSSGDTIAFDNYCCEKVQVGNSNDIQKSSSSTYKAISNSILQPFWSIRLALKKRRSQKVEAKETSLQTRPKKGLGSKFYLKKKYTQ</sequence>